<feature type="compositionally biased region" description="Basic and acidic residues" evidence="1">
    <location>
        <begin position="409"/>
        <end position="460"/>
    </location>
</feature>
<feature type="compositionally biased region" description="Acidic residues" evidence="1">
    <location>
        <begin position="239"/>
        <end position="250"/>
    </location>
</feature>
<proteinExistence type="predicted"/>
<protein>
    <submittedName>
        <fullName evidence="2">Uncharacterized protein</fullName>
    </submittedName>
</protein>
<feature type="compositionally biased region" description="Polar residues" evidence="1">
    <location>
        <begin position="65"/>
        <end position="75"/>
    </location>
</feature>
<feature type="region of interest" description="Disordered" evidence="1">
    <location>
        <begin position="176"/>
        <end position="198"/>
    </location>
</feature>
<reference evidence="2 3" key="1">
    <citation type="journal article" date="2017" name="Genome Announc.">
        <title>Genome sequence of the saprophytic ascomycete Epicoccum nigrum ICMP 19927 strain isolated from New Zealand.</title>
        <authorList>
            <person name="Fokin M."/>
            <person name="Fleetwood D."/>
            <person name="Weir B.S."/>
            <person name="Villas-Boas S.G."/>
        </authorList>
    </citation>
    <scope>NUCLEOTIDE SEQUENCE [LARGE SCALE GENOMIC DNA]</scope>
    <source>
        <strain evidence="2 3">ICMP 19927</strain>
    </source>
</reference>
<feature type="compositionally biased region" description="Basic and acidic residues" evidence="1">
    <location>
        <begin position="220"/>
        <end position="238"/>
    </location>
</feature>
<feature type="compositionally biased region" description="Basic residues" evidence="1">
    <location>
        <begin position="291"/>
        <end position="307"/>
    </location>
</feature>
<feature type="region of interest" description="Disordered" evidence="1">
    <location>
        <begin position="272"/>
        <end position="327"/>
    </location>
</feature>
<evidence type="ECO:0000313" key="2">
    <source>
        <dbReference type="EMBL" id="OSS55165.1"/>
    </source>
</evidence>
<feature type="compositionally biased region" description="Basic and acidic residues" evidence="1">
    <location>
        <begin position="176"/>
        <end position="185"/>
    </location>
</feature>
<feature type="compositionally biased region" description="Polar residues" evidence="1">
    <location>
        <begin position="463"/>
        <end position="473"/>
    </location>
</feature>
<keyword evidence="3" id="KW-1185">Reference proteome</keyword>
<feature type="region of interest" description="Disordered" evidence="1">
    <location>
        <begin position="1"/>
        <end position="48"/>
    </location>
</feature>
<dbReference type="EMBL" id="KZ107838">
    <property type="protein sequence ID" value="OSS55165.1"/>
    <property type="molecule type" value="Genomic_DNA"/>
</dbReference>
<evidence type="ECO:0000313" key="3">
    <source>
        <dbReference type="Proteomes" id="UP000193240"/>
    </source>
</evidence>
<gene>
    <name evidence="2" type="ORF">B5807_00817</name>
</gene>
<dbReference type="Proteomes" id="UP000193240">
    <property type="component" value="Unassembled WGS sequence"/>
</dbReference>
<dbReference type="InParanoid" id="A0A1Y2MGB0"/>
<feature type="region of interest" description="Disordered" evidence="1">
    <location>
        <begin position="215"/>
        <end position="252"/>
    </location>
</feature>
<sequence>MARLHQPADSSHTTPVADHKSDSTADDMSSPALHPLPPSPASSATLSPADCRTLEKILRDVSEGSAVQSTSSSGLAEQLAEDDARSADMTGDLAQEDTATHAGGGEFTDTGYKADDDSLELSEGTTAHLASFSDLDSPLVSKAERRLQDSASMHDERDRQRYHSYSWATKFSRAKRSEEQHKTDCHAPSTPYAGAMNLPDKRANFSQQKCGVTDPCLLPEDNKQREQTRLSVEKSFEEERIDYEQSEQTDEPGLAISHVDMARVKADNLNDSELDGFDADKEDTPQVTGPQRRKIWQRNASRSKRHVSSVLPSSFQTEDAPPAAPSTVTATYPVAERTDLKASVSNQNIPDTPFTKTLKYYKQHNGLENTPIRHRRTTALPEEIAEVTELAIAATTTPPPHVPSGSDATRAEEAPVKSASEQKADPVGQFREKFRLQEEADKKAKEDTDNEAKAAVEHLADSPNHNESQSLPSDRNAMPKTSALNDMQELVCPGASEDVADVHKEGPYKMKEQKLADLKNLVDQREAEAVSAVDDLQKQLIRYPQHPPFVTAIGMIPATMFWVTAAPIVKYTGIAIDVLVDKLREIYL</sequence>
<accession>A0A1Y2MGB0</accession>
<dbReference type="AlphaFoldDB" id="A0A1Y2MGB0"/>
<feature type="region of interest" description="Disordered" evidence="1">
    <location>
        <begin position="62"/>
        <end position="119"/>
    </location>
</feature>
<name>A0A1Y2MGB0_EPING</name>
<organism evidence="2 3">
    <name type="scientific">Epicoccum nigrum</name>
    <name type="common">Soil fungus</name>
    <name type="synonym">Epicoccum purpurascens</name>
    <dbReference type="NCBI Taxonomy" id="105696"/>
    <lineage>
        <taxon>Eukaryota</taxon>
        <taxon>Fungi</taxon>
        <taxon>Dikarya</taxon>
        <taxon>Ascomycota</taxon>
        <taxon>Pezizomycotina</taxon>
        <taxon>Dothideomycetes</taxon>
        <taxon>Pleosporomycetidae</taxon>
        <taxon>Pleosporales</taxon>
        <taxon>Pleosporineae</taxon>
        <taxon>Didymellaceae</taxon>
        <taxon>Epicoccum</taxon>
    </lineage>
</organism>
<evidence type="ECO:0000256" key="1">
    <source>
        <dbReference type="SAM" id="MobiDB-lite"/>
    </source>
</evidence>
<feature type="region of interest" description="Disordered" evidence="1">
    <location>
        <begin position="394"/>
        <end position="479"/>
    </location>
</feature>